<dbReference type="Proteomes" id="UP000051883">
    <property type="component" value="Unassembled WGS sequence"/>
</dbReference>
<dbReference type="eggNOG" id="COG4193">
    <property type="taxonomic scope" value="Bacteria"/>
</dbReference>
<dbReference type="PANTHER" id="PTHR21666:SF289">
    <property type="entry name" value="L-ALA--D-GLU ENDOPEPTIDASE"/>
    <property type="match status" value="1"/>
</dbReference>
<protein>
    <submittedName>
        <fullName evidence="4">Peptidase, M23 family</fullName>
    </submittedName>
</protein>
<reference evidence="4 6" key="1">
    <citation type="submission" date="2009-09" db="EMBL/GenBank/DDBJ databases">
        <authorList>
            <person name="Qin X."/>
            <person name="Bachman B."/>
            <person name="Battles P."/>
            <person name="Bell A."/>
            <person name="Bess C."/>
            <person name="Bickham C."/>
            <person name="Chaboub L."/>
            <person name="Chen D."/>
            <person name="Coyle M."/>
            <person name="Deiros D.R."/>
            <person name="Dinh H."/>
            <person name="Forbes L."/>
            <person name="Fowler G."/>
            <person name="Francisco L."/>
            <person name="Fu Q."/>
            <person name="Gubbala S."/>
            <person name="Hale W."/>
            <person name="Han Y."/>
            <person name="Hemphill L."/>
            <person name="Highlander S.K."/>
            <person name="Hirani K."/>
            <person name="Hogues M."/>
            <person name="Jackson L."/>
            <person name="Jakkamsetti A."/>
            <person name="Javaid M."/>
            <person name="Jiang H."/>
            <person name="Korchina V."/>
            <person name="Kovar C."/>
            <person name="Lara F."/>
            <person name="Lee S."/>
            <person name="Mata R."/>
            <person name="Mathew T."/>
            <person name="Moen C."/>
            <person name="Morales K."/>
            <person name="Munidasa M."/>
            <person name="Nazareth L."/>
            <person name="Ngo R."/>
            <person name="Nguyen L."/>
            <person name="Okwuonu G."/>
            <person name="Ongeri F."/>
            <person name="Patil S."/>
            <person name="Petrosino J."/>
            <person name="Pham C."/>
            <person name="Pham P."/>
            <person name="Pu L.-L."/>
            <person name="Puazo M."/>
            <person name="Raj R."/>
            <person name="Reid J."/>
            <person name="Rouhana J."/>
            <person name="Saada N."/>
            <person name="Shang Y."/>
            <person name="Simmons D."/>
            <person name="Thornton R."/>
            <person name="Warren J."/>
            <person name="Weissenberger G."/>
            <person name="Zhang J."/>
            <person name="Zhang L."/>
            <person name="Zhou C."/>
            <person name="Zhu D."/>
            <person name="Muzny D."/>
            <person name="Worley K."/>
            <person name="Gibbs R."/>
        </authorList>
    </citation>
    <scope>NUCLEOTIDE SEQUENCE [LARGE SCALE GENOMIC DNA]</scope>
    <source>
        <strain evidence="4 6">DSM 16041</strain>
    </source>
</reference>
<dbReference type="STRING" id="525309.HMPREF0494_2153"/>
<feature type="domain" description="M23ase beta-sheet core" evidence="3">
    <location>
        <begin position="697"/>
        <end position="781"/>
    </location>
</feature>
<evidence type="ECO:0000313" key="5">
    <source>
        <dbReference type="EMBL" id="KRK59780.1"/>
    </source>
</evidence>
<dbReference type="OrthoDB" id="2328245at2"/>
<dbReference type="SUPFAM" id="SSF51261">
    <property type="entry name" value="Duplicated hybrid motif"/>
    <property type="match status" value="1"/>
</dbReference>
<gene>
    <name evidence="5" type="ORF">FC31_GL000399</name>
    <name evidence="4" type="ORF">HMPREF0494_2153</name>
</gene>
<reference evidence="5 7" key="2">
    <citation type="journal article" date="2015" name="Genome Announc.">
        <title>Expanding the biotechnology potential of lactobacilli through comparative genomics of 213 strains and associated genera.</title>
        <authorList>
            <person name="Sun Z."/>
            <person name="Harris H.M."/>
            <person name="McCann A."/>
            <person name="Guo C."/>
            <person name="Argimon S."/>
            <person name="Zhang W."/>
            <person name="Yang X."/>
            <person name="Jeffery I.B."/>
            <person name="Cooney J.C."/>
            <person name="Kagawa T.F."/>
            <person name="Liu W."/>
            <person name="Song Y."/>
            <person name="Salvetti E."/>
            <person name="Wrobel A."/>
            <person name="Rasinkangas P."/>
            <person name="Parkhill J."/>
            <person name="Rea M.C."/>
            <person name="O'Sullivan O."/>
            <person name="Ritari J."/>
            <person name="Douillard F.P."/>
            <person name="Paul Ross R."/>
            <person name="Yang R."/>
            <person name="Briner A.E."/>
            <person name="Felis G.E."/>
            <person name="de Vos W.M."/>
            <person name="Barrangou R."/>
            <person name="Klaenhammer T.R."/>
            <person name="Caufield P.W."/>
            <person name="Cui Y."/>
            <person name="Zhang H."/>
            <person name="O'Toole P.W."/>
        </authorList>
    </citation>
    <scope>NUCLEOTIDE SEQUENCE [LARGE SCALE GENOMIC DNA]</scope>
    <source>
        <strain evidence="5 7">DSM 16041</strain>
    </source>
</reference>
<dbReference type="AlphaFoldDB" id="C8PA09"/>
<dbReference type="InterPro" id="IPR016047">
    <property type="entry name" value="M23ase_b-sheet_dom"/>
</dbReference>
<dbReference type="Gene3D" id="2.70.70.10">
    <property type="entry name" value="Glucose Permease (Domain IIA)"/>
    <property type="match status" value="1"/>
</dbReference>
<evidence type="ECO:0000313" key="7">
    <source>
        <dbReference type="Proteomes" id="UP000051883"/>
    </source>
</evidence>
<sequence length="814" mass="89478">MGEIIMDFKSVRSKILPTVTVCGAALFLLGAQPVLADQAPAGQNGSVTVNTAMAGNQTSSTAQNASAYNHDDHGNYAWLDHVALDNKGQLNVAGWHATNEAVNRPYHYLIALNQDRQEIARENISGQNIARPDVQAVHNVYNAGQSGFVGRLDLSGALKDTDSITLISRYTSDAGGNFNYIDYWFAPVTVDQTNRGSLDNASVKDNQLELAGWNATNRAAGRPYHYVILIDRTTGREIGRQLVTAGMERPDVARVFPEVAGAGQAGFAVHFNLTGIDFNHQLQVLSRYAGDPAGNANYVDFYYQPLTTGNYANQGWLDGFNLSDGKHLEVSGWHANDVSRFENQHFIILFDNTANQQVAVMRVTNSDRPDVQRVYQNIATAGHSGFNADLALTADQLCAGHMYSIVSRYSTSSDGNGGTGQYTDMWFKAFTLNQQNYCLDSIKMQQDGLQVAGWMTSDYSLNRPYAFVIVLADGREIARKAVTLTPRPDVAKANPTVFNSLTSGFETTVNFNPAAVTGKLQVILRFTNDPVGNGDASDQYSSSYASNDGWFDQINVSDKGIYVSGWHASDQSANKPYQYLIFIDTRTGQELYRQRILDVNRERGDLANQRPYILNSDHSGYQLGFNLPASLDHHTVRIIHRFTDDINGNGNYVDLTSDPVKIHDDRWAWPFPAIGRGSFTSGQLFGVHPGNDRINSFHDGLDFGAYDHPGSTVQAIHSGTIVKIGYAKGLENYVVEDTGEYLIIYQEAFQSLNNVAVHVGQKINVGDPIGIRNTTHVHIGITRQHNFWLAEGSAYSNDGTWLDPLVIISNGLNG</sequence>
<comment type="caution">
    <text evidence="4">The sequence shown here is derived from an EMBL/GenBank/DDBJ whole genome shotgun (WGS) entry which is preliminary data.</text>
</comment>
<dbReference type="PATRIC" id="fig|525309.8.peg.409"/>
<proteinExistence type="predicted"/>
<dbReference type="PANTHER" id="PTHR21666">
    <property type="entry name" value="PEPTIDASE-RELATED"/>
    <property type="match status" value="1"/>
</dbReference>
<dbReference type="InterPro" id="IPR011055">
    <property type="entry name" value="Dup_hybrid_motif"/>
</dbReference>
<keyword evidence="7" id="KW-1185">Reference proteome</keyword>
<evidence type="ECO:0000313" key="4">
    <source>
        <dbReference type="EMBL" id="EEW52653.1"/>
    </source>
</evidence>
<evidence type="ECO:0000256" key="2">
    <source>
        <dbReference type="SAM" id="SignalP"/>
    </source>
</evidence>
<organism evidence="4 6">
    <name type="scientific">Limosilactobacillus antri DSM 16041</name>
    <dbReference type="NCBI Taxonomy" id="525309"/>
    <lineage>
        <taxon>Bacteria</taxon>
        <taxon>Bacillati</taxon>
        <taxon>Bacillota</taxon>
        <taxon>Bacilli</taxon>
        <taxon>Lactobacillales</taxon>
        <taxon>Lactobacillaceae</taxon>
        <taxon>Limosilactobacillus</taxon>
    </lineage>
</organism>
<dbReference type="CDD" id="cd12797">
    <property type="entry name" value="M23_peptidase"/>
    <property type="match status" value="1"/>
</dbReference>
<dbReference type="GO" id="GO:0004222">
    <property type="term" value="F:metalloendopeptidase activity"/>
    <property type="evidence" value="ECO:0007669"/>
    <property type="project" value="TreeGrafter"/>
</dbReference>
<evidence type="ECO:0000313" key="6">
    <source>
        <dbReference type="Proteomes" id="UP000003675"/>
    </source>
</evidence>
<dbReference type="EMBL" id="ACLL01000068">
    <property type="protein sequence ID" value="EEW52653.1"/>
    <property type="molecule type" value="Genomic_DNA"/>
</dbReference>
<accession>C8PA09</accession>
<feature type="chain" id="PRO_5009951642" evidence="2">
    <location>
        <begin position="37"/>
        <end position="814"/>
    </location>
</feature>
<dbReference type="Pfam" id="PF01551">
    <property type="entry name" value="Peptidase_M23"/>
    <property type="match status" value="1"/>
</dbReference>
<evidence type="ECO:0000256" key="1">
    <source>
        <dbReference type="ARBA" id="ARBA00022729"/>
    </source>
</evidence>
<dbReference type="EMBL" id="AZDK01000013">
    <property type="protein sequence ID" value="KRK59780.1"/>
    <property type="molecule type" value="Genomic_DNA"/>
</dbReference>
<keyword evidence="1 2" id="KW-0732">Signal</keyword>
<name>C8PA09_9LACO</name>
<feature type="signal peptide" evidence="2">
    <location>
        <begin position="1"/>
        <end position="36"/>
    </location>
</feature>
<evidence type="ECO:0000259" key="3">
    <source>
        <dbReference type="Pfam" id="PF01551"/>
    </source>
</evidence>
<dbReference type="HOGENOM" id="CLU_014915_0_0_9"/>
<dbReference type="InterPro" id="IPR050570">
    <property type="entry name" value="Cell_wall_metabolism_enzyme"/>
</dbReference>
<dbReference type="Proteomes" id="UP000003675">
    <property type="component" value="Unassembled WGS sequence"/>
</dbReference>